<dbReference type="Pfam" id="PF07859">
    <property type="entry name" value="Abhydrolase_3"/>
    <property type="match status" value="1"/>
</dbReference>
<name>A0A557SWA3_9ARCH</name>
<evidence type="ECO:0000259" key="3">
    <source>
        <dbReference type="Pfam" id="PF07859"/>
    </source>
</evidence>
<dbReference type="SUPFAM" id="SSF53474">
    <property type="entry name" value="alpha/beta-Hydrolases"/>
    <property type="match status" value="1"/>
</dbReference>
<gene>
    <name evidence="4" type="ORF">NARC_50069</name>
</gene>
<keyword evidence="2" id="KW-0812">Transmembrane</keyword>
<protein>
    <submittedName>
        <fullName evidence="4">Alpha/beta hydrolase fold-3 domain protein (Modular protein)</fullName>
    </submittedName>
</protein>
<keyword evidence="5" id="KW-1185">Reference proteome</keyword>
<dbReference type="Gene3D" id="3.40.50.1820">
    <property type="entry name" value="alpha/beta hydrolase"/>
    <property type="match status" value="1"/>
</dbReference>
<feature type="transmembrane region" description="Helical" evidence="2">
    <location>
        <begin position="12"/>
        <end position="32"/>
    </location>
</feature>
<dbReference type="InterPro" id="IPR050300">
    <property type="entry name" value="GDXG_lipolytic_enzyme"/>
</dbReference>
<accession>A0A557SWA3</accession>
<evidence type="ECO:0000256" key="1">
    <source>
        <dbReference type="ARBA" id="ARBA00022801"/>
    </source>
</evidence>
<feature type="domain" description="Alpha/beta hydrolase fold-3" evidence="3">
    <location>
        <begin position="157"/>
        <end position="367"/>
    </location>
</feature>
<evidence type="ECO:0000256" key="2">
    <source>
        <dbReference type="SAM" id="Phobius"/>
    </source>
</evidence>
<proteinExistence type="predicted"/>
<dbReference type="PANTHER" id="PTHR48081">
    <property type="entry name" value="AB HYDROLASE SUPERFAMILY PROTEIN C4A8.06C"/>
    <property type="match status" value="1"/>
</dbReference>
<organism evidence="4 5">
    <name type="scientific">Candidatus Nitrosocosmicus arcticus</name>
    <dbReference type="NCBI Taxonomy" id="2035267"/>
    <lineage>
        <taxon>Archaea</taxon>
        <taxon>Nitrososphaerota</taxon>
        <taxon>Nitrososphaeria</taxon>
        <taxon>Nitrososphaerales</taxon>
        <taxon>Nitrososphaeraceae</taxon>
        <taxon>Candidatus Nitrosocosmicus</taxon>
    </lineage>
</organism>
<reference evidence="4 5" key="1">
    <citation type="journal article" date="2019" name="Front. Microbiol.">
        <title>Ammonia Oxidation by the Arctic Terrestrial Thaumarchaeote Candidatus Nitrosocosmicus arcticus Is Stimulated by Increasing Temperatures.</title>
        <authorList>
            <person name="Alves R.J.E."/>
            <person name="Kerou M."/>
            <person name="Zappe A."/>
            <person name="Bittner R."/>
            <person name="Abby S.S."/>
            <person name="Schmidt H.A."/>
            <person name="Pfeifer K."/>
            <person name="Schleper C."/>
        </authorList>
    </citation>
    <scope>NUCLEOTIDE SEQUENCE [LARGE SCALE GENOMIC DNA]</scope>
    <source>
        <strain evidence="4 5">Kfb</strain>
    </source>
</reference>
<dbReference type="GO" id="GO:0016787">
    <property type="term" value="F:hydrolase activity"/>
    <property type="evidence" value="ECO:0007669"/>
    <property type="project" value="UniProtKB-KW"/>
</dbReference>
<keyword evidence="2" id="KW-1133">Transmembrane helix</keyword>
<evidence type="ECO:0000313" key="5">
    <source>
        <dbReference type="Proteomes" id="UP000315289"/>
    </source>
</evidence>
<dbReference type="PANTHER" id="PTHR48081:SF8">
    <property type="entry name" value="ALPHA_BETA HYDROLASE FOLD-3 DOMAIN-CONTAINING PROTEIN-RELATED"/>
    <property type="match status" value="1"/>
</dbReference>
<dbReference type="Proteomes" id="UP000315289">
    <property type="component" value="Unassembled WGS sequence"/>
</dbReference>
<keyword evidence="2" id="KW-0472">Membrane</keyword>
<dbReference type="InterPro" id="IPR029058">
    <property type="entry name" value="AB_hydrolase_fold"/>
</dbReference>
<comment type="caution">
    <text evidence="4">The sequence shown here is derived from an EMBL/GenBank/DDBJ whole genome shotgun (WGS) entry which is preliminary data.</text>
</comment>
<dbReference type="InterPro" id="IPR013094">
    <property type="entry name" value="AB_hydrolase_3"/>
</dbReference>
<dbReference type="EMBL" id="VOAH01000005">
    <property type="protein sequence ID" value="TVP40888.1"/>
    <property type="molecule type" value="Genomic_DNA"/>
</dbReference>
<sequence>MIQKNYRKIITLNILYTTIFTMSVLMLGNLVATTPFFSYSTSLAPSDTLAQLAYGSINSSNTTTNSTATTNTNYTGLEQNTKTFLLDMKAKNNPPINTLPPNEARAALSGLQSSYPVIMPEAQVQNQTIPGGPDNQTITIQIVRPAGVSENQVLPVVMYFHGGGWVLGGFDTHERLIKELANAANVSVVYVNYTLSPEAKFPQALEEAYAATKWVAENGQSINVNSSRLAVAGDSAGGNMATAVTMLAKERDDGPNISFQALFYPVTDVNFNTPSYLEYKSGYHLSRDAMIWFWTNYLDNQTTNIKDPLVSPLQASLEQLQGLPPTLVITDENDVLRDEGEAYAHKLMEAGVPVASVRYLGTIHDFMMLNALANTPAAEEAISQAASIINKVLYS</sequence>
<dbReference type="AlphaFoldDB" id="A0A557SWA3"/>
<keyword evidence="1 4" id="KW-0378">Hydrolase</keyword>
<evidence type="ECO:0000313" key="4">
    <source>
        <dbReference type="EMBL" id="TVP40888.1"/>
    </source>
</evidence>